<dbReference type="GO" id="GO:0003848">
    <property type="term" value="F:2-amino-4-hydroxy-6-hydroxymethyldihydropteridine diphosphokinase activity"/>
    <property type="evidence" value="ECO:0007669"/>
    <property type="project" value="UniProtKB-EC"/>
</dbReference>
<dbReference type="GO" id="GO:0046656">
    <property type="term" value="P:folic acid biosynthetic process"/>
    <property type="evidence" value="ECO:0007669"/>
    <property type="project" value="UniProtKB-KW"/>
</dbReference>
<evidence type="ECO:0000256" key="4">
    <source>
        <dbReference type="ARBA" id="ARBA00022741"/>
    </source>
</evidence>
<evidence type="ECO:0000256" key="6">
    <source>
        <dbReference type="ARBA" id="ARBA00022840"/>
    </source>
</evidence>
<dbReference type="GO" id="GO:0005524">
    <property type="term" value="F:ATP binding"/>
    <property type="evidence" value="ECO:0007669"/>
    <property type="project" value="UniProtKB-KW"/>
</dbReference>
<reference evidence="9" key="1">
    <citation type="submission" date="2018-05" db="EMBL/GenBank/DDBJ databases">
        <authorList>
            <person name="Lanie J.A."/>
            <person name="Ng W.-L."/>
            <person name="Kazmierczak K.M."/>
            <person name="Andrzejewski T.M."/>
            <person name="Davidsen T.M."/>
            <person name="Wayne K.J."/>
            <person name="Tettelin H."/>
            <person name="Glass J.I."/>
            <person name="Rusch D."/>
            <person name="Podicherti R."/>
            <person name="Tsui H.-C.T."/>
            <person name="Winkler M.E."/>
        </authorList>
    </citation>
    <scope>NUCLEOTIDE SEQUENCE</scope>
</reference>
<name>A0A382MPN0_9ZZZZ</name>
<feature type="domain" description="7,8-dihydro-6-hydroxymethylpterin-pyrophosphokinase" evidence="8">
    <location>
        <begin position="9"/>
        <end position="109"/>
    </location>
</feature>
<organism evidence="9">
    <name type="scientific">marine metagenome</name>
    <dbReference type="NCBI Taxonomy" id="408172"/>
    <lineage>
        <taxon>unclassified sequences</taxon>
        <taxon>metagenomes</taxon>
        <taxon>ecological metagenomes</taxon>
    </lineage>
</organism>
<keyword evidence="7" id="KW-0289">Folate biosynthesis</keyword>
<proteinExistence type="predicted"/>
<dbReference type="PANTHER" id="PTHR43071">
    <property type="entry name" value="2-AMINO-4-HYDROXY-6-HYDROXYMETHYLDIHYDROPTERIDINE PYROPHOSPHOKINASE"/>
    <property type="match status" value="1"/>
</dbReference>
<dbReference type="AlphaFoldDB" id="A0A382MPN0"/>
<sequence length="149" mass="16409">MGLISGFAEVVAGSRLYCSAPFGFSDQPDFVNAVAKLKTALEPLALLRELRTVEQGLGKKVVRENGPRVIDLDLLMHGDHVIDSEELILPHPGIVERDFVLLPLCDLAPEVLHPVLRKNFKELKASLADQHVVGTPEDWSLDLFSDTSE</sequence>
<dbReference type="NCBIfam" id="TIGR01498">
    <property type="entry name" value="folK"/>
    <property type="match status" value="1"/>
</dbReference>
<gene>
    <name evidence="9" type="ORF">METZ01_LOCUS303530</name>
</gene>
<keyword evidence="5" id="KW-0418">Kinase</keyword>
<dbReference type="EC" id="2.7.6.3" evidence="2"/>
<dbReference type="Gene3D" id="3.30.70.560">
    <property type="entry name" value="7,8-Dihydro-6-hydroxymethylpterin-pyrophosphokinase HPPK"/>
    <property type="match status" value="1"/>
</dbReference>
<dbReference type="GO" id="GO:0016301">
    <property type="term" value="F:kinase activity"/>
    <property type="evidence" value="ECO:0007669"/>
    <property type="project" value="UniProtKB-KW"/>
</dbReference>
<dbReference type="InterPro" id="IPR000550">
    <property type="entry name" value="Hppk"/>
</dbReference>
<dbReference type="InterPro" id="IPR035907">
    <property type="entry name" value="Hppk_sf"/>
</dbReference>
<protein>
    <recommendedName>
        <fullName evidence="2">2-amino-4-hydroxy-6-hydroxymethyldihydropteridine diphosphokinase</fullName>
        <ecNumber evidence="2">2.7.6.3</ecNumber>
    </recommendedName>
</protein>
<evidence type="ECO:0000256" key="1">
    <source>
        <dbReference type="ARBA" id="ARBA00005051"/>
    </source>
</evidence>
<evidence type="ECO:0000259" key="8">
    <source>
        <dbReference type="Pfam" id="PF01288"/>
    </source>
</evidence>
<dbReference type="PANTHER" id="PTHR43071:SF1">
    <property type="entry name" value="2-AMINO-4-HYDROXY-6-HYDROXYMETHYLDIHYDROPTERIDINE PYROPHOSPHOKINASE"/>
    <property type="match status" value="1"/>
</dbReference>
<comment type="pathway">
    <text evidence="1">Cofactor biosynthesis; tetrahydrofolate biosynthesis; 2-amino-4-hydroxy-6-hydroxymethyl-7,8-dihydropteridine diphosphate from 7,8-dihydroneopterin triphosphate: step 4/4.</text>
</comment>
<dbReference type="CDD" id="cd00483">
    <property type="entry name" value="HPPK"/>
    <property type="match status" value="1"/>
</dbReference>
<keyword evidence="3" id="KW-0808">Transferase</keyword>
<dbReference type="GO" id="GO:0046654">
    <property type="term" value="P:tetrahydrofolate biosynthetic process"/>
    <property type="evidence" value="ECO:0007669"/>
    <property type="project" value="UniProtKB-UniPathway"/>
</dbReference>
<dbReference type="EMBL" id="UINC01094977">
    <property type="protein sequence ID" value="SVC50676.1"/>
    <property type="molecule type" value="Genomic_DNA"/>
</dbReference>
<dbReference type="Pfam" id="PF01288">
    <property type="entry name" value="HPPK"/>
    <property type="match status" value="1"/>
</dbReference>
<evidence type="ECO:0000256" key="5">
    <source>
        <dbReference type="ARBA" id="ARBA00022777"/>
    </source>
</evidence>
<dbReference type="SUPFAM" id="SSF55083">
    <property type="entry name" value="6-hydroxymethyl-7,8-dihydropterin pyrophosphokinase, HPPK"/>
    <property type="match status" value="1"/>
</dbReference>
<evidence type="ECO:0000256" key="7">
    <source>
        <dbReference type="ARBA" id="ARBA00022909"/>
    </source>
</evidence>
<accession>A0A382MPN0</accession>
<evidence type="ECO:0000256" key="3">
    <source>
        <dbReference type="ARBA" id="ARBA00022679"/>
    </source>
</evidence>
<evidence type="ECO:0000256" key="2">
    <source>
        <dbReference type="ARBA" id="ARBA00013253"/>
    </source>
</evidence>
<evidence type="ECO:0000313" key="9">
    <source>
        <dbReference type="EMBL" id="SVC50676.1"/>
    </source>
</evidence>
<keyword evidence="6" id="KW-0067">ATP-binding</keyword>
<dbReference type="UniPathway" id="UPA00077">
    <property type="reaction ID" value="UER00155"/>
</dbReference>
<keyword evidence="4" id="KW-0547">Nucleotide-binding</keyword>